<evidence type="ECO:0000313" key="2">
    <source>
        <dbReference type="EMBL" id="CCB86738.1"/>
    </source>
</evidence>
<dbReference type="EMBL" id="FR872580">
    <property type="protein sequence ID" value="CCB86738.1"/>
    <property type="molecule type" value="Genomic_DNA"/>
</dbReference>
<sequence length="252" mass="29298">MNKQSESYRELCTEFYVLDNPHAPLDALRYYLACAAEANGSILEPMCGAGRFLIPLIEEGYDVTGFDNSPHMLEVCRNKCFEKKINPQLVEASFETFSSNISYKLIFIPSASFCLLVDLVDVQQALRKIFECLANDGKFIFEIETLKAVREPQGIWSGRWIKKDDGSLFLHNRIFHFDTVTNIETRLCRKELWENNRIVQTEVEEFRLHLYVHNELDEILEGIGFKIKNKFIPYTRTQADENAQMILYECVK</sequence>
<feature type="domain" description="Methyltransferase" evidence="1">
    <location>
        <begin position="42"/>
        <end position="137"/>
    </location>
</feature>
<dbReference type="RefSeq" id="WP_013925175.1">
    <property type="nucleotide sequence ID" value="NC_015702.1"/>
</dbReference>
<accession>F8KWY7</accession>
<reference key="1">
    <citation type="journal article" date="2011" name="Mol. Biol. Evol.">
        <title>Unity in variety -- the pan-genome of the Chlamydiae.</title>
        <authorList>
            <person name="Collingro A."/>
            <person name="Tischler P."/>
            <person name="Weinmaier T."/>
            <person name="Penz T."/>
            <person name="Heinz E."/>
            <person name="Brunham R.C."/>
            <person name="Read T.D."/>
            <person name="Bavoil P.M."/>
            <person name="Sachse K."/>
            <person name="Kahane S."/>
            <person name="Friedman M.G."/>
            <person name="Rattei T."/>
            <person name="Myers G.S.A."/>
            <person name="Horn M."/>
        </authorList>
    </citation>
    <scope>NUCLEOTIDE SEQUENCE</scope>
    <source>
        <strain>UV7</strain>
    </source>
</reference>
<organism evidence="2 3">
    <name type="scientific">Parachlamydia acanthamoebae (strain UV7)</name>
    <dbReference type="NCBI Taxonomy" id="765952"/>
    <lineage>
        <taxon>Bacteria</taxon>
        <taxon>Pseudomonadati</taxon>
        <taxon>Chlamydiota</taxon>
        <taxon>Chlamydiia</taxon>
        <taxon>Parachlamydiales</taxon>
        <taxon>Parachlamydiaceae</taxon>
        <taxon>Parachlamydia</taxon>
    </lineage>
</organism>
<dbReference type="STRING" id="765952.PUV_17880"/>
<dbReference type="InterPro" id="IPR029063">
    <property type="entry name" value="SAM-dependent_MTases_sf"/>
</dbReference>
<gene>
    <name evidence="2" type="ordered locus">PUV_17880</name>
</gene>
<dbReference type="Gene3D" id="3.40.50.150">
    <property type="entry name" value="Vaccinia Virus protein VP39"/>
    <property type="match status" value="1"/>
</dbReference>
<dbReference type="InterPro" id="IPR041698">
    <property type="entry name" value="Methyltransf_25"/>
</dbReference>
<protein>
    <recommendedName>
        <fullName evidence="1">Methyltransferase domain-containing protein</fullName>
    </recommendedName>
</protein>
<reference evidence="2 3" key="2">
    <citation type="journal article" date="2011" name="Mol. Biol. Evol.">
        <title>Unity in variety--the pan-genome of the Chlamydiae.</title>
        <authorList>
            <person name="Collingro A."/>
            <person name="Tischler P."/>
            <person name="Weinmaier T."/>
            <person name="Penz T."/>
            <person name="Heinz E."/>
            <person name="Brunham R.C."/>
            <person name="Read T.D."/>
            <person name="Bavoil P.M."/>
            <person name="Sachse K."/>
            <person name="Kahane S."/>
            <person name="Friedman M.G."/>
            <person name="Rattei T."/>
            <person name="Myers G.S."/>
            <person name="Horn M."/>
        </authorList>
    </citation>
    <scope>NUCLEOTIDE SEQUENCE [LARGE SCALE GENOMIC DNA]</scope>
    <source>
        <strain evidence="3">UV7</strain>
    </source>
</reference>
<dbReference type="CDD" id="cd02440">
    <property type="entry name" value="AdoMet_MTases"/>
    <property type="match status" value="1"/>
</dbReference>
<dbReference type="AlphaFoldDB" id="F8KWY7"/>
<name>F8KWY7_PARAV</name>
<evidence type="ECO:0000259" key="1">
    <source>
        <dbReference type="Pfam" id="PF13649"/>
    </source>
</evidence>
<proteinExistence type="predicted"/>
<dbReference type="HOGENOM" id="CLU_069129_7_2_0"/>
<keyword evidence="3" id="KW-1185">Reference proteome</keyword>
<evidence type="ECO:0000313" key="3">
    <source>
        <dbReference type="Proteomes" id="UP000000495"/>
    </source>
</evidence>
<dbReference type="SUPFAM" id="SSF53335">
    <property type="entry name" value="S-adenosyl-L-methionine-dependent methyltransferases"/>
    <property type="match status" value="1"/>
</dbReference>
<dbReference type="OrthoDB" id="9804312at2"/>
<dbReference type="Pfam" id="PF13649">
    <property type="entry name" value="Methyltransf_25"/>
    <property type="match status" value="1"/>
</dbReference>
<dbReference type="eggNOG" id="COG0500">
    <property type="taxonomic scope" value="Bacteria"/>
</dbReference>
<dbReference type="Gene3D" id="2.20.25.110">
    <property type="entry name" value="S-adenosyl-L-methionine-dependent methyltransferases"/>
    <property type="match status" value="1"/>
</dbReference>
<dbReference type="Proteomes" id="UP000000495">
    <property type="component" value="Chromosome"/>
</dbReference>
<dbReference type="KEGG" id="puv:PUV_17880"/>